<gene>
    <name evidence="2" type="ORF">A2729_05715</name>
</gene>
<dbReference type="CDD" id="cd02440">
    <property type="entry name" value="AdoMet_MTases"/>
    <property type="match status" value="1"/>
</dbReference>
<dbReference type="SUPFAM" id="SSF53335">
    <property type="entry name" value="S-adenosyl-L-methionine-dependent methyltransferases"/>
    <property type="match status" value="1"/>
</dbReference>
<feature type="domain" description="Methyltransferase" evidence="1">
    <location>
        <begin position="24"/>
        <end position="136"/>
    </location>
</feature>
<reference evidence="2 3" key="1">
    <citation type="journal article" date="2016" name="Nat. Commun.">
        <title>Thousands of microbial genomes shed light on interconnected biogeochemical processes in an aquifer system.</title>
        <authorList>
            <person name="Anantharaman K."/>
            <person name="Brown C.T."/>
            <person name="Hug L.A."/>
            <person name="Sharon I."/>
            <person name="Castelle C.J."/>
            <person name="Probst A.J."/>
            <person name="Thomas B.C."/>
            <person name="Singh A."/>
            <person name="Wilkins M.J."/>
            <person name="Karaoz U."/>
            <person name="Brodie E.L."/>
            <person name="Williams K.H."/>
            <person name="Hubbard S.S."/>
            <person name="Banfield J.F."/>
        </authorList>
    </citation>
    <scope>NUCLEOTIDE SEQUENCE [LARGE SCALE GENOMIC DNA]</scope>
</reference>
<dbReference type="InterPro" id="IPR025714">
    <property type="entry name" value="Methyltranfer_dom"/>
</dbReference>
<dbReference type="Gene3D" id="3.40.50.150">
    <property type="entry name" value="Vaccinia Virus protein VP39"/>
    <property type="match status" value="1"/>
</dbReference>
<dbReference type="InterPro" id="IPR029063">
    <property type="entry name" value="SAM-dependent_MTases_sf"/>
</dbReference>
<dbReference type="AlphaFoldDB" id="A0A1G1XTW6"/>
<name>A0A1G1XTW6_9BACT</name>
<dbReference type="EMBL" id="MHIB01000046">
    <property type="protein sequence ID" value="OGY43030.1"/>
    <property type="molecule type" value="Genomic_DNA"/>
</dbReference>
<evidence type="ECO:0000313" key="3">
    <source>
        <dbReference type="Proteomes" id="UP000178930"/>
    </source>
</evidence>
<evidence type="ECO:0000313" key="2">
    <source>
        <dbReference type="EMBL" id="OGY43030.1"/>
    </source>
</evidence>
<dbReference type="Pfam" id="PF13847">
    <property type="entry name" value="Methyltransf_31"/>
    <property type="match status" value="1"/>
</dbReference>
<evidence type="ECO:0000259" key="1">
    <source>
        <dbReference type="Pfam" id="PF13847"/>
    </source>
</evidence>
<sequence>MVYISGGNELLDPIAIFERLGVKAGARLADLGCGGAGHFVLPAARIVGDKATVYAVDILKSVLQTVTSKARLGGLNNVKGVWANLESYGSAKIPAENLDFALLINILFQSKQDENIIKEAVRLLKIGGKLLVIDWNQNPASFGPPSIDRIKPETVKKIARDLKLELVDEFAAGIYHYGLIFKVN</sequence>
<proteinExistence type="predicted"/>
<protein>
    <recommendedName>
        <fullName evidence="1">Methyltransferase domain-containing protein</fullName>
    </recommendedName>
</protein>
<comment type="caution">
    <text evidence="2">The sequence shown here is derived from an EMBL/GenBank/DDBJ whole genome shotgun (WGS) entry which is preliminary data.</text>
</comment>
<accession>A0A1G1XTW6</accession>
<dbReference type="STRING" id="1797532.A2729_05715"/>
<dbReference type="Proteomes" id="UP000178930">
    <property type="component" value="Unassembled WGS sequence"/>
</dbReference>
<organism evidence="2 3">
    <name type="scientific">Candidatus Buchananbacteria bacterium RIFCSPHIGHO2_01_FULL_39_14</name>
    <dbReference type="NCBI Taxonomy" id="1797532"/>
    <lineage>
        <taxon>Bacteria</taxon>
        <taxon>Candidatus Buchananiibacteriota</taxon>
    </lineage>
</organism>